<gene>
    <name evidence="3" type="ORF">JCR33_04735</name>
</gene>
<dbReference type="RefSeq" id="WP_198880878.1">
    <property type="nucleotide sequence ID" value="NZ_JAEKJA010000003.1"/>
</dbReference>
<dbReference type="Pfam" id="PF13561">
    <property type="entry name" value="adh_short_C2"/>
    <property type="match status" value="1"/>
</dbReference>
<dbReference type="PRINTS" id="PR00080">
    <property type="entry name" value="SDRFAMILY"/>
</dbReference>
<dbReference type="PRINTS" id="PR00081">
    <property type="entry name" value="GDHRDH"/>
</dbReference>
<keyword evidence="3" id="KW-0560">Oxidoreductase</keyword>
<dbReference type="EC" id="1.1.1.47" evidence="3"/>
<organism evidence="3 4">
    <name type="scientific">Acuticoccus mangrovi</name>
    <dbReference type="NCBI Taxonomy" id="2796142"/>
    <lineage>
        <taxon>Bacteria</taxon>
        <taxon>Pseudomonadati</taxon>
        <taxon>Pseudomonadota</taxon>
        <taxon>Alphaproteobacteria</taxon>
        <taxon>Hyphomicrobiales</taxon>
        <taxon>Amorphaceae</taxon>
        <taxon>Acuticoccus</taxon>
    </lineage>
</organism>
<dbReference type="GO" id="GO:0047936">
    <property type="term" value="F:glucose 1-dehydrogenase [NAD(P)+] activity"/>
    <property type="evidence" value="ECO:0007669"/>
    <property type="project" value="UniProtKB-EC"/>
</dbReference>
<dbReference type="Proteomes" id="UP000609531">
    <property type="component" value="Unassembled WGS sequence"/>
</dbReference>
<evidence type="ECO:0000259" key="2">
    <source>
        <dbReference type="SMART" id="SM00822"/>
    </source>
</evidence>
<dbReference type="InterPro" id="IPR036291">
    <property type="entry name" value="NAD(P)-bd_dom_sf"/>
</dbReference>
<dbReference type="EMBL" id="JAEKJA010000003">
    <property type="protein sequence ID" value="MBJ3774981.1"/>
    <property type="molecule type" value="Genomic_DNA"/>
</dbReference>
<dbReference type="PROSITE" id="PS00061">
    <property type="entry name" value="ADH_SHORT"/>
    <property type="match status" value="1"/>
</dbReference>
<dbReference type="InterPro" id="IPR002347">
    <property type="entry name" value="SDR_fam"/>
</dbReference>
<protein>
    <submittedName>
        <fullName evidence="3">Glucose 1-dehydrogenase</fullName>
        <ecNumber evidence="3">1.1.1.47</ecNumber>
    </submittedName>
</protein>
<dbReference type="PANTHER" id="PTHR42760:SF132">
    <property type="entry name" value="SHORT-CHAIN DEHYDROGENASE_REDUCTASE FAMILY PROTEIN"/>
    <property type="match status" value="1"/>
</dbReference>
<keyword evidence="4" id="KW-1185">Reference proteome</keyword>
<dbReference type="FunFam" id="3.40.50.720:FF:000084">
    <property type="entry name" value="Short-chain dehydrogenase reductase"/>
    <property type="match status" value="1"/>
</dbReference>
<name>A0A934IM71_9HYPH</name>
<evidence type="ECO:0000313" key="3">
    <source>
        <dbReference type="EMBL" id="MBJ3774981.1"/>
    </source>
</evidence>
<sequence length="269" mass="28691">MTDAPERFLSGQVAVVTGGSSGLGQAAAVAIARRGASVVVNYAGDPSGAHETVRQCEAEGARAVAFQADVADEEAVAAMFTFTVEDFGGVDILVSNAGIQIDATFTEMTRAQWDRVMAVNLTGQFLCMQQAVRQFRRQGMRASRALGKIIATSSVHDVIPWAFHVNYATSKGGLSMLVKSAAQELAPEKIRVNAISPGAIATKINEPVWSDPVQARELMKLIPYGRIGDPMDIGEPIAWMASDYADYMNGATLVIDGGMELYPEFRGNG</sequence>
<dbReference type="AlphaFoldDB" id="A0A934IM71"/>
<dbReference type="SMART" id="SM00822">
    <property type="entry name" value="PKS_KR"/>
    <property type="match status" value="1"/>
</dbReference>
<dbReference type="NCBIfam" id="NF005559">
    <property type="entry name" value="PRK07231.1"/>
    <property type="match status" value="1"/>
</dbReference>
<dbReference type="InterPro" id="IPR057326">
    <property type="entry name" value="KR_dom"/>
</dbReference>
<feature type="domain" description="Ketoreductase" evidence="2">
    <location>
        <begin position="12"/>
        <end position="203"/>
    </location>
</feature>
<evidence type="ECO:0000256" key="1">
    <source>
        <dbReference type="ARBA" id="ARBA00006484"/>
    </source>
</evidence>
<evidence type="ECO:0000313" key="4">
    <source>
        <dbReference type="Proteomes" id="UP000609531"/>
    </source>
</evidence>
<dbReference type="PANTHER" id="PTHR42760">
    <property type="entry name" value="SHORT-CHAIN DEHYDROGENASES/REDUCTASES FAMILY MEMBER"/>
    <property type="match status" value="1"/>
</dbReference>
<comment type="caution">
    <text evidence="3">The sequence shown here is derived from an EMBL/GenBank/DDBJ whole genome shotgun (WGS) entry which is preliminary data.</text>
</comment>
<dbReference type="InterPro" id="IPR020904">
    <property type="entry name" value="Sc_DH/Rdtase_CS"/>
</dbReference>
<reference evidence="3" key="1">
    <citation type="submission" date="2020-12" db="EMBL/GenBank/DDBJ databases">
        <title>Bacterial taxonomy.</title>
        <authorList>
            <person name="Pan X."/>
        </authorList>
    </citation>
    <scope>NUCLEOTIDE SEQUENCE</scope>
    <source>
        <strain evidence="3">B2012</strain>
    </source>
</reference>
<comment type="similarity">
    <text evidence="1">Belongs to the short-chain dehydrogenases/reductases (SDR) family.</text>
</comment>
<dbReference type="SUPFAM" id="SSF51735">
    <property type="entry name" value="NAD(P)-binding Rossmann-fold domains"/>
    <property type="match status" value="1"/>
</dbReference>
<proteinExistence type="inferred from homology"/>
<dbReference type="Gene3D" id="3.40.50.720">
    <property type="entry name" value="NAD(P)-binding Rossmann-like Domain"/>
    <property type="match status" value="1"/>
</dbReference>
<accession>A0A934IM71</accession>